<dbReference type="EMBL" id="JBHRVQ010000001">
    <property type="protein sequence ID" value="MFC3387501.1"/>
    <property type="molecule type" value="Genomic_DNA"/>
</dbReference>
<evidence type="ECO:0000256" key="2">
    <source>
        <dbReference type="ARBA" id="ARBA00023002"/>
    </source>
</evidence>
<dbReference type="PANTHER" id="PTHR42840:SF3">
    <property type="entry name" value="BINDING ROSSMANN FOLD OXIDOREDUCTASE, PUTATIVE (AFU_ORTHOLOGUE AFUA_2G10240)-RELATED"/>
    <property type="match status" value="1"/>
</dbReference>
<dbReference type="NCBIfam" id="TIGR04380">
    <property type="entry name" value="myo_inos_iolG"/>
    <property type="match status" value="1"/>
</dbReference>
<dbReference type="InterPro" id="IPR030827">
    <property type="entry name" value="Myo_inos_IolG"/>
</dbReference>
<reference evidence="6" key="1">
    <citation type="journal article" date="2019" name="Int. J. Syst. Evol. Microbiol.">
        <title>The Global Catalogue of Microorganisms (GCM) 10K type strain sequencing project: providing services to taxonomists for standard genome sequencing and annotation.</title>
        <authorList>
            <consortium name="The Broad Institute Genomics Platform"/>
            <consortium name="The Broad Institute Genome Sequencing Center for Infectious Disease"/>
            <person name="Wu L."/>
            <person name="Ma J."/>
        </authorList>
    </citation>
    <scope>NUCLEOTIDE SEQUENCE [LARGE SCALE GENOMIC DNA]</scope>
    <source>
        <strain evidence="6">CCM 7756</strain>
    </source>
</reference>
<comment type="similarity">
    <text evidence="1">Belongs to the Gfo/Idh/MocA family.</text>
</comment>
<dbReference type="Pfam" id="PF22725">
    <property type="entry name" value="GFO_IDH_MocA_C3"/>
    <property type="match status" value="1"/>
</dbReference>
<keyword evidence="2 5" id="KW-0560">Oxidoreductase</keyword>
<keyword evidence="6" id="KW-1185">Reference proteome</keyword>
<dbReference type="InterPro" id="IPR055170">
    <property type="entry name" value="GFO_IDH_MocA-like_dom"/>
</dbReference>
<dbReference type="Gene3D" id="3.40.50.720">
    <property type="entry name" value="NAD(P)-binding Rossmann-like Domain"/>
    <property type="match status" value="1"/>
</dbReference>
<organism evidence="5 6">
    <name type="scientific">Salinicoccus sesuvii</name>
    <dbReference type="NCBI Taxonomy" id="868281"/>
    <lineage>
        <taxon>Bacteria</taxon>
        <taxon>Bacillati</taxon>
        <taxon>Bacillota</taxon>
        <taxon>Bacilli</taxon>
        <taxon>Bacillales</taxon>
        <taxon>Staphylococcaceae</taxon>
        <taxon>Salinicoccus</taxon>
    </lineage>
</organism>
<dbReference type="SUPFAM" id="SSF55347">
    <property type="entry name" value="Glyceraldehyde-3-phosphate dehydrogenase-like, C-terminal domain"/>
    <property type="match status" value="1"/>
</dbReference>
<sequence length="337" mass="37936">MKKVTVGVIGAGNIGKLHINNLKKNKNVRLKMVSDLYADNLQKWFEDSGVEEITKDYNDILNDTDIDTVFICSPTNTHAPLIKEISAKGKHIFCEKPISFSDKETMEAYQKVQEAGVKFQVGFNRRFDGNFAEIKKRMTEGKIGDLHILKITSRDPKPPNLDYVESSGGMFFDMTIHDFDMARNLAGSEVVEVFAQAANLVDPEIGKRGDVDTAIITLKFENGALGVIDNSREAVYGYDQRIEVFGNGGALVADNETHTNLKFYHRDAVETDNPLHFFLERYNESFVTETEQFVESILEDKETKVVFEDGVMAQRIAEAAQRSFDTKQPVKVNNQMG</sequence>
<evidence type="ECO:0000259" key="3">
    <source>
        <dbReference type="Pfam" id="PF01408"/>
    </source>
</evidence>
<name>A0ABV7N346_9STAP</name>
<dbReference type="InterPro" id="IPR036291">
    <property type="entry name" value="NAD(P)-bd_dom_sf"/>
</dbReference>
<dbReference type="EC" id="1.1.1.18" evidence="5"/>
<evidence type="ECO:0000256" key="1">
    <source>
        <dbReference type="ARBA" id="ARBA00010928"/>
    </source>
</evidence>
<evidence type="ECO:0000313" key="6">
    <source>
        <dbReference type="Proteomes" id="UP001595637"/>
    </source>
</evidence>
<dbReference type="RefSeq" id="WP_380651486.1">
    <property type="nucleotide sequence ID" value="NZ_JBHRVQ010000001.1"/>
</dbReference>
<feature type="domain" description="GFO/IDH/MocA-like oxidoreductase" evidence="4">
    <location>
        <begin position="131"/>
        <end position="251"/>
    </location>
</feature>
<feature type="domain" description="Gfo/Idh/MocA-like oxidoreductase N-terminal" evidence="3">
    <location>
        <begin position="5"/>
        <end position="123"/>
    </location>
</feature>
<evidence type="ECO:0000313" key="5">
    <source>
        <dbReference type="EMBL" id="MFC3387501.1"/>
    </source>
</evidence>
<gene>
    <name evidence="5" type="primary">iolG</name>
    <name evidence="5" type="ORF">ACFOEO_02665</name>
</gene>
<dbReference type="PANTHER" id="PTHR42840">
    <property type="entry name" value="NAD(P)-BINDING ROSSMANN-FOLD SUPERFAMILY PROTEIN-RELATED"/>
    <property type="match status" value="1"/>
</dbReference>
<dbReference type="Pfam" id="PF01408">
    <property type="entry name" value="GFO_IDH_MocA"/>
    <property type="match status" value="1"/>
</dbReference>
<accession>A0ABV7N346</accession>
<evidence type="ECO:0000259" key="4">
    <source>
        <dbReference type="Pfam" id="PF22725"/>
    </source>
</evidence>
<protein>
    <submittedName>
        <fullName evidence="5">Inositol 2-dehydrogenase</fullName>
        <ecNumber evidence="5">1.1.1.18</ecNumber>
    </submittedName>
</protein>
<comment type="caution">
    <text evidence="5">The sequence shown here is derived from an EMBL/GenBank/DDBJ whole genome shotgun (WGS) entry which is preliminary data.</text>
</comment>
<dbReference type="GO" id="GO:0050112">
    <property type="term" value="F:inositol 2-dehydrogenase (NAD+) activity"/>
    <property type="evidence" value="ECO:0007669"/>
    <property type="project" value="UniProtKB-EC"/>
</dbReference>
<dbReference type="InterPro" id="IPR000683">
    <property type="entry name" value="Gfo/Idh/MocA-like_OxRdtase_N"/>
</dbReference>
<proteinExistence type="inferred from homology"/>
<dbReference type="SUPFAM" id="SSF51735">
    <property type="entry name" value="NAD(P)-binding Rossmann-fold domains"/>
    <property type="match status" value="1"/>
</dbReference>
<dbReference type="Gene3D" id="3.30.360.10">
    <property type="entry name" value="Dihydrodipicolinate Reductase, domain 2"/>
    <property type="match status" value="1"/>
</dbReference>
<dbReference type="Proteomes" id="UP001595637">
    <property type="component" value="Unassembled WGS sequence"/>
</dbReference>